<dbReference type="Pfam" id="PF14258">
    <property type="entry name" value="DUF4350"/>
    <property type="match status" value="1"/>
</dbReference>
<dbReference type="HOGENOM" id="CLU_935693_0_0_2"/>
<evidence type="ECO:0000313" key="3">
    <source>
        <dbReference type="EMBL" id="ADM27262.1"/>
    </source>
</evidence>
<proteinExistence type="predicted"/>
<keyword evidence="4" id="KW-1185">Reference proteome</keyword>
<dbReference type="STRING" id="583356.Igag_0424"/>
<feature type="transmembrane region" description="Helical" evidence="1">
    <location>
        <begin position="263"/>
        <end position="284"/>
    </location>
</feature>
<keyword evidence="1" id="KW-0472">Membrane</keyword>
<evidence type="ECO:0000313" key="4">
    <source>
        <dbReference type="Proteomes" id="UP000001304"/>
    </source>
</evidence>
<evidence type="ECO:0000259" key="2">
    <source>
        <dbReference type="Pfam" id="PF14258"/>
    </source>
</evidence>
<dbReference type="EMBL" id="CP002098">
    <property type="protein sequence ID" value="ADM27262.1"/>
    <property type="molecule type" value="Genomic_DNA"/>
</dbReference>
<dbReference type="BioCyc" id="IAGG583356:GHAH-427-MONOMER"/>
<keyword evidence="1" id="KW-0812">Transmembrane</keyword>
<organism evidence="3 4">
    <name type="scientific">Ignisphaera aggregans (strain DSM 17230 / JCM 13409 / AQ1.S1)</name>
    <dbReference type="NCBI Taxonomy" id="583356"/>
    <lineage>
        <taxon>Archaea</taxon>
        <taxon>Thermoproteota</taxon>
        <taxon>Thermoprotei</taxon>
        <taxon>Desulfurococcales</taxon>
        <taxon>Desulfurococcaceae</taxon>
        <taxon>Ignisphaera</taxon>
    </lineage>
</organism>
<evidence type="ECO:0000256" key="1">
    <source>
        <dbReference type="SAM" id="Phobius"/>
    </source>
</evidence>
<dbReference type="Proteomes" id="UP000001304">
    <property type="component" value="Chromosome"/>
</dbReference>
<protein>
    <recommendedName>
        <fullName evidence="2">DUF4350 domain-containing protein</fullName>
    </recommendedName>
</protein>
<dbReference type="InterPro" id="IPR025646">
    <property type="entry name" value="DUF4350"/>
</dbReference>
<gene>
    <name evidence="3" type="ordered locus">Igag_0424</name>
</gene>
<keyword evidence="1" id="KW-1133">Transmembrane helix</keyword>
<reference evidence="3 4" key="1">
    <citation type="journal article" date="2010" name="Stand. Genomic Sci.">
        <title>Complete genome sequence of Ignisphaera aggregans type strain (AQ1.S1).</title>
        <authorList>
            <person name="Goker M."/>
            <person name="Held B."/>
            <person name="Lapidus A."/>
            <person name="Nolan M."/>
            <person name="Spring S."/>
            <person name="Yasawong M."/>
            <person name="Lucas S."/>
            <person name="Glavina Del Rio T."/>
            <person name="Tice H."/>
            <person name="Cheng J.F."/>
            <person name="Goodwin L."/>
            <person name="Tapia R."/>
            <person name="Pitluck S."/>
            <person name="Liolios K."/>
            <person name="Ivanova N."/>
            <person name="Mavromatis K."/>
            <person name="Mikhailova N."/>
            <person name="Pati A."/>
            <person name="Chen A."/>
            <person name="Palaniappan K."/>
            <person name="Brambilla E."/>
            <person name="Land M."/>
            <person name="Hauser L."/>
            <person name="Chang Y.J."/>
            <person name="Jeffries C.D."/>
            <person name="Brettin T."/>
            <person name="Detter J.C."/>
            <person name="Han C."/>
            <person name="Rohde M."/>
            <person name="Sikorski J."/>
            <person name="Woyke T."/>
            <person name="Bristow J."/>
            <person name="Eisen J.A."/>
            <person name="Markowitz V."/>
            <person name="Hugenholtz P."/>
            <person name="Kyrpides N.C."/>
            <person name="Klenk H.P."/>
        </authorList>
    </citation>
    <scope>NUCLEOTIDE SEQUENCE [LARGE SCALE GENOMIC DNA]</scope>
    <source>
        <strain evidence="4">DSM 17230 / JCM 13409 / AQ1.S1</strain>
    </source>
</reference>
<name>E0SRI7_IGNAA</name>
<accession>E0SRI7</accession>
<feature type="transmembrane region" description="Helical" evidence="1">
    <location>
        <begin position="36"/>
        <end position="53"/>
    </location>
</feature>
<dbReference type="KEGG" id="iag:Igag_0424"/>
<dbReference type="AlphaFoldDB" id="E0SRI7"/>
<feature type="domain" description="DUF4350" evidence="2">
    <location>
        <begin position="64"/>
        <end position="111"/>
    </location>
</feature>
<sequence length="320" mass="35656">MSKAFIFSITIIFLLLFAYSRISIYSLLEGDPPSIYNYGLGGISNYFGKRIFMHRINIIFNFKNLDSYNPRTNTLLIIGPDKPITEEDINIILKWTSQGGKTIIADESNNTALLLNNIGVSIKSTIWGTTNASCIINYGNTSHIDVLFNVYNILGVLQNINASSLCIYGDSILAIERPYGEGLFIVIGDSSIVINDVLLKSSLATNNTLFMDYVIGDRDIILYEGSRIYRSTDAEIFIGILNALVNALSFIASLIIGVNFSSIFIRVSVLSSIIIVGLIMKFGFPRPPQSYRYGEGEEKVSFDLRKHVLEGLRKWGIVEQ</sequence>
<feature type="transmembrane region" description="Helical" evidence="1">
    <location>
        <begin position="236"/>
        <end position="257"/>
    </location>
</feature>